<feature type="transmembrane region" description="Helical" evidence="9">
    <location>
        <begin position="76"/>
        <end position="100"/>
    </location>
</feature>
<keyword evidence="9" id="KW-1278">Translocase</keyword>
<comment type="similarity">
    <text evidence="2 9">Belongs to the complex I subunit 3 family.</text>
</comment>
<dbReference type="GO" id="GO:0031966">
    <property type="term" value="C:mitochondrial membrane"/>
    <property type="evidence" value="ECO:0007669"/>
    <property type="project" value="UniProtKB-SubCell"/>
</dbReference>
<evidence type="ECO:0000256" key="2">
    <source>
        <dbReference type="ARBA" id="ARBA00008472"/>
    </source>
</evidence>
<proteinExistence type="inferred from homology"/>
<organism evidence="10">
    <name type="scientific">Pholcus phalangioides</name>
    <name type="common">Longbodied cellar spider</name>
    <name type="synonym">Aranea phalangioides</name>
    <dbReference type="NCBI Taxonomy" id="6932"/>
    <lineage>
        <taxon>Eukaryota</taxon>
        <taxon>Metazoa</taxon>
        <taxon>Ecdysozoa</taxon>
        <taxon>Arthropoda</taxon>
        <taxon>Chelicerata</taxon>
        <taxon>Arachnida</taxon>
        <taxon>Araneae</taxon>
        <taxon>Araneomorphae</taxon>
        <taxon>Haplogynae</taxon>
        <taxon>Pholcoidea</taxon>
        <taxon>Pholcidae</taxon>
        <taxon>Pholcus</taxon>
    </lineage>
</organism>
<evidence type="ECO:0000256" key="4">
    <source>
        <dbReference type="ARBA" id="ARBA00022448"/>
    </source>
</evidence>
<evidence type="ECO:0000313" key="10">
    <source>
        <dbReference type="EMBL" id="AFC77888.1"/>
    </source>
</evidence>
<protein>
    <recommendedName>
        <fullName evidence="3 9">NADH-ubiquinone oxidoreductase chain 3</fullName>
        <ecNumber evidence="9">7.1.1.2</ecNumber>
    </recommendedName>
</protein>
<evidence type="ECO:0000256" key="9">
    <source>
        <dbReference type="RuleBase" id="RU003640"/>
    </source>
</evidence>
<evidence type="ECO:0000256" key="5">
    <source>
        <dbReference type="ARBA" id="ARBA00022692"/>
    </source>
</evidence>
<evidence type="ECO:0000256" key="6">
    <source>
        <dbReference type="ARBA" id="ARBA00022989"/>
    </source>
</evidence>
<dbReference type="PANTHER" id="PTHR11058">
    <property type="entry name" value="NADH-UBIQUINONE OXIDOREDUCTASE CHAIN 3"/>
    <property type="match status" value="1"/>
</dbReference>
<dbReference type="Gene3D" id="1.20.58.1610">
    <property type="entry name" value="NADH:ubiquinone/plastoquinone oxidoreductase, chain 3"/>
    <property type="match status" value="1"/>
</dbReference>
<evidence type="ECO:0000256" key="3">
    <source>
        <dbReference type="ARBA" id="ARBA00021007"/>
    </source>
</evidence>
<keyword evidence="6 9" id="KW-1133">Transmembrane helix</keyword>
<dbReference type="InterPro" id="IPR038430">
    <property type="entry name" value="NDAH_ubi_oxred_su3_sf"/>
</dbReference>
<keyword evidence="4 9" id="KW-0813">Transport</keyword>
<dbReference type="InterPro" id="IPR000440">
    <property type="entry name" value="NADH_UbQ/plastoQ_OxRdtase_su3"/>
</dbReference>
<comment type="function">
    <text evidence="9">Core subunit of the mitochondrial membrane respiratory chain NADH dehydrogenase (Complex I) which catalyzes electron transfer from NADH through the respiratory chain, using ubiquinone as an electron acceptor. Essential for the catalytic activity of complex I.</text>
</comment>
<evidence type="ECO:0000256" key="1">
    <source>
        <dbReference type="ARBA" id="ARBA00004370"/>
    </source>
</evidence>
<name>L7NWP4_PHOPA</name>
<dbReference type="EC" id="7.1.1.2" evidence="9"/>
<accession>L7NWP4</accession>
<dbReference type="GO" id="GO:0030964">
    <property type="term" value="C:NADH dehydrogenase complex"/>
    <property type="evidence" value="ECO:0007669"/>
    <property type="project" value="TreeGrafter"/>
</dbReference>
<dbReference type="GO" id="GO:0008137">
    <property type="term" value="F:NADH dehydrogenase (ubiquinone) activity"/>
    <property type="evidence" value="ECO:0007669"/>
    <property type="project" value="UniProtKB-UniRule"/>
</dbReference>
<dbReference type="PANTHER" id="PTHR11058:SF9">
    <property type="entry name" value="NADH-UBIQUINONE OXIDOREDUCTASE CHAIN 3"/>
    <property type="match status" value="1"/>
</dbReference>
<keyword evidence="9 10" id="KW-0496">Mitochondrion</keyword>
<reference evidence="10" key="1">
    <citation type="submission" date="2012-01" db="EMBL/GenBank/DDBJ databases">
        <title>Mitochondrial genomes of three spider species.</title>
        <authorList>
            <person name="Podsiadlowski L."/>
            <person name="Arabi J."/>
            <person name="Fahrein K."/>
        </authorList>
    </citation>
    <scope>NUCLEOTIDE SEQUENCE</scope>
</reference>
<gene>
    <name evidence="10" type="primary">NAD3</name>
</gene>
<keyword evidence="9" id="KW-0520">NAD</keyword>
<keyword evidence="7 9" id="KW-0472">Membrane</keyword>
<evidence type="ECO:0000256" key="7">
    <source>
        <dbReference type="ARBA" id="ARBA00023136"/>
    </source>
</evidence>
<keyword evidence="9" id="KW-0830">Ubiquinone</keyword>
<keyword evidence="9" id="KW-0249">Electron transport</keyword>
<dbReference type="AlphaFoldDB" id="L7NWP4"/>
<geneLocation type="mitochondrion" evidence="10"/>
<comment type="subcellular location">
    <subcellularLocation>
        <location evidence="1">Membrane</location>
    </subcellularLocation>
    <subcellularLocation>
        <location evidence="9">Mitochondrion membrane</location>
        <topology evidence="9">Multi-pass membrane protein</topology>
    </subcellularLocation>
</comment>
<evidence type="ECO:0000256" key="8">
    <source>
        <dbReference type="ARBA" id="ARBA00049551"/>
    </source>
</evidence>
<keyword evidence="9" id="KW-0679">Respiratory chain</keyword>
<sequence>MFLLNVLIMSVLSLVVLLLFNAISVKINEDDYLGVYECGFDSIVEARAWFSYRFFLLGVLFIVFDVEISLLLSVPYCVGGGMLMVLLWGFMFILLGGTLYEIEWGSMDWV</sequence>
<dbReference type="EMBL" id="JQ407804">
    <property type="protein sequence ID" value="AFC77888.1"/>
    <property type="molecule type" value="Genomic_DNA"/>
</dbReference>
<dbReference type="Pfam" id="PF00507">
    <property type="entry name" value="Oxidored_q4"/>
    <property type="match status" value="1"/>
</dbReference>
<feature type="transmembrane region" description="Helical" evidence="9">
    <location>
        <begin position="46"/>
        <end position="64"/>
    </location>
</feature>
<keyword evidence="5 9" id="KW-0812">Transmembrane</keyword>
<comment type="catalytic activity">
    <reaction evidence="8 9">
        <text>a ubiquinone + NADH + 5 H(+)(in) = a ubiquinol + NAD(+) + 4 H(+)(out)</text>
        <dbReference type="Rhea" id="RHEA:29091"/>
        <dbReference type="Rhea" id="RHEA-COMP:9565"/>
        <dbReference type="Rhea" id="RHEA-COMP:9566"/>
        <dbReference type="ChEBI" id="CHEBI:15378"/>
        <dbReference type="ChEBI" id="CHEBI:16389"/>
        <dbReference type="ChEBI" id="CHEBI:17976"/>
        <dbReference type="ChEBI" id="CHEBI:57540"/>
        <dbReference type="ChEBI" id="CHEBI:57945"/>
        <dbReference type="EC" id="7.1.1.2"/>
    </reaction>
</comment>